<reference evidence="1" key="1">
    <citation type="journal article" date="2014" name="Front. Microbiol.">
        <title>High frequency of phylogenetically diverse reductive dehalogenase-homologous genes in deep subseafloor sedimentary metagenomes.</title>
        <authorList>
            <person name="Kawai M."/>
            <person name="Futagami T."/>
            <person name="Toyoda A."/>
            <person name="Takaki Y."/>
            <person name="Nishi S."/>
            <person name="Hori S."/>
            <person name="Arai W."/>
            <person name="Tsubouchi T."/>
            <person name="Morono Y."/>
            <person name="Uchiyama I."/>
            <person name="Ito T."/>
            <person name="Fujiyama A."/>
            <person name="Inagaki F."/>
            <person name="Takami H."/>
        </authorList>
    </citation>
    <scope>NUCLEOTIDE SEQUENCE</scope>
    <source>
        <strain evidence="1">Expedition CK06-06</strain>
    </source>
</reference>
<protein>
    <recommendedName>
        <fullName evidence="2">Histidine phosphatase family protein</fullName>
    </recommendedName>
</protein>
<dbReference type="AlphaFoldDB" id="X1BII7"/>
<dbReference type="EMBL" id="BART01001636">
    <property type="protein sequence ID" value="GAG71871.1"/>
    <property type="molecule type" value="Genomic_DNA"/>
</dbReference>
<comment type="caution">
    <text evidence="1">The sequence shown here is derived from an EMBL/GenBank/DDBJ whole genome shotgun (WGS) entry which is preliminary data.</text>
</comment>
<dbReference type="Pfam" id="PF00300">
    <property type="entry name" value="His_Phos_1"/>
    <property type="match status" value="1"/>
</dbReference>
<accession>X1BII7</accession>
<organism evidence="1">
    <name type="scientific">marine sediment metagenome</name>
    <dbReference type="NCBI Taxonomy" id="412755"/>
    <lineage>
        <taxon>unclassified sequences</taxon>
        <taxon>metagenomes</taxon>
        <taxon>ecological metagenomes</taxon>
    </lineage>
</organism>
<feature type="non-terminal residue" evidence="1">
    <location>
        <position position="1"/>
    </location>
</feature>
<proteinExistence type="predicted"/>
<dbReference type="Gene3D" id="3.40.50.1240">
    <property type="entry name" value="Phosphoglycerate mutase-like"/>
    <property type="match status" value="1"/>
</dbReference>
<dbReference type="InterPro" id="IPR013078">
    <property type="entry name" value="His_Pase_superF_clade-1"/>
</dbReference>
<evidence type="ECO:0000313" key="1">
    <source>
        <dbReference type="EMBL" id="GAG71871.1"/>
    </source>
</evidence>
<sequence length="119" mass="14214">FLLKWSSPYQFGKDLKKSNSDIKIFLKEQNFKLDNLRGKEDIDLQKYENFRSKIEKIIKEIIVKNWDKTILIITHGGVIGTIIRNIIGRHDITIKMDFTAVSKFSWIKEYNRWLPQEKL</sequence>
<name>X1BII7_9ZZZZ</name>
<gene>
    <name evidence="1" type="ORF">S01H4_05582</name>
</gene>
<evidence type="ECO:0008006" key="2">
    <source>
        <dbReference type="Google" id="ProtNLM"/>
    </source>
</evidence>
<dbReference type="SUPFAM" id="SSF53254">
    <property type="entry name" value="Phosphoglycerate mutase-like"/>
    <property type="match status" value="1"/>
</dbReference>
<dbReference type="InterPro" id="IPR029033">
    <property type="entry name" value="His_PPase_superfam"/>
</dbReference>